<name>F0WNR6_9STRA</name>
<sequence length="120" mass="13507">MVTHDDRRDGKASPAPVQFLRALEKGETPTQRVDVVASSGKQDRFRNFRGTMATVILRGQEVRNNKDRSVEQGNARTANEDVPIHVARHDRLFLFTAYSRQTSGRICSEVLLEDNATPVK</sequence>
<reference evidence="1" key="1">
    <citation type="journal article" date="2011" name="PLoS Biol.">
        <title>Gene gain and loss during evolution of obligate parasitism in the white rust pathogen of Arabidopsis thaliana.</title>
        <authorList>
            <person name="Kemen E."/>
            <person name="Gardiner A."/>
            <person name="Schultz-Larsen T."/>
            <person name="Kemen A.C."/>
            <person name="Balmuth A.L."/>
            <person name="Robert-Seilaniantz A."/>
            <person name="Bailey K."/>
            <person name="Holub E."/>
            <person name="Studholme D.J."/>
            <person name="Maclean D."/>
            <person name="Jones J.D."/>
        </authorList>
    </citation>
    <scope>NUCLEOTIDE SEQUENCE</scope>
</reference>
<protein>
    <submittedName>
        <fullName evidence="1">AlNc14C174G8078 protein</fullName>
    </submittedName>
</protein>
<gene>
    <name evidence="1" type="primary">AlNc14C174G8078</name>
    <name evidence="1" type="ORF">ALNC14_091010</name>
</gene>
<evidence type="ECO:0000313" key="1">
    <source>
        <dbReference type="EMBL" id="CCA22958.1"/>
    </source>
</evidence>
<dbReference type="HOGENOM" id="CLU_2054051_0_0_1"/>
<accession>F0WNR6</accession>
<organism evidence="1">
    <name type="scientific">Albugo laibachii Nc14</name>
    <dbReference type="NCBI Taxonomy" id="890382"/>
    <lineage>
        <taxon>Eukaryota</taxon>
        <taxon>Sar</taxon>
        <taxon>Stramenopiles</taxon>
        <taxon>Oomycota</taxon>
        <taxon>Peronosporomycetes</taxon>
        <taxon>Albuginales</taxon>
        <taxon>Albuginaceae</taxon>
        <taxon>Albugo</taxon>
    </lineage>
</organism>
<proteinExistence type="predicted"/>
<dbReference type="EMBL" id="FR824219">
    <property type="protein sequence ID" value="CCA22958.1"/>
    <property type="molecule type" value="Genomic_DNA"/>
</dbReference>
<reference evidence="1" key="2">
    <citation type="submission" date="2011-02" db="EMBL/GenBank/DDBJ databases">
        <authorList>
            <person name="MacLean D."/>
        </authorList>
    </citation>
    <scope>NUCLEOTIDE SEQUENCE</scope>
</reference>
<dbReference type="AlphaFoldDB" id="F0WNR6"/>